<sequence>MRIAYFIAVITTIFLGLASRKFSHFLPSFIVQNAGDMIWAMMVYLGFRFLFIRKSIIIAIFLSLFFSSAIEFSQLYQGNWVKEIRGNWLGALILGKGFLMVDLIRYVIGIMLATFLDKVSLRFIQHTHFKNQSNENETRSKFR</sequence>
<gene>
    <name evidence="2" type="ORF">FG383_03565</name>
</gene>
<feature type="transmembrane region" description="Helical" evidence="1">
    <location>
        <begin position="56"/>
        <end position="76"/>
    </location>
</feature>
<keyword evidence="1" id="KW-0472">Membrane</keyword>
<evidence type="ECO:0000313" key="2">
    <source>
        <dbReference type="EMBL" id="TQR17994.1"/>
    </source>
</evidence>
<comment type="caution">
    <text evidence="2">The sequence shown here is derived from an EMBL/GenBank/DDBJ whole genome shotgun (WGS) entry which is preliminary data.</text>
</comment>
<dbReference type="Pfam" id="PF10990">
    <property type="entry name" value="DUF2809"/>
    <property type="match status" value="1"/>
</dbReference>
<dbReference type="AlphaFoldDB" id="A0A544TKM0"/>
<feature type="transmembrane region" description="Helical" evidence="1">
    <location>
        <begin position="30"/>
        <end position="51"/>
    </location>
</feature>
<organism evidence="2 3">
    <name type="scientific">Psychrobacillus soli</name>
    <dbReference type="NCBI Taxonomy" id="1543965"/>
    <lineage>
        <taxon>Bacteria</taxon>
        <taxon>Bacillati</taxon>
        <taxon>Bacillota</taxon>
        <taxon>Bacilli</taxon>
        <taxon>Bacillales</taxon>
        <taxon>Bacillaceae</taxon>
        <taxon>Psychrobacillus</taxon>
    </lineage>
</organism>
<feature type="transmembrane region" description="Helical" evidence="1">
    <location>
        <begin position="88"/>
        <end position="116"/>
    </location>
</feature>
<name>A0A544TKM0_9BACI</name>
<proteinExistence type="predicted"/>
<accession>A0A544TKM0</accession>
<evidence type="ECO:0000313" key="3">
    <source>
        <dbReference type="Proteomes" id="UP000318937"/>
    </source>
</evidence>
<protein>
    <submittedName>
        <fullName evidence="2">DUF2809 domain-containing protein</fullName>
    </submittedName>
</protein>
<dbReference type="EMBL" id="VDGG01000005">
    <property type="protein sequence ID" value="TQR17994.1"/>
    <property type="molecule type" value="Genomic_DNA"/>
</dbReference>
<dbReference type="OrthoDB" id="5360192at2"/>
<dbReference type="Proteomes" id="UP000318937">
    <property type="component" value="Unassembled WGS sequence"/>
</dbReference>
<keyword evidence="3" id="KW-1185">Reference proteome</keyword>
<keyword evidence="1" id="KW-0812">Transmembrane</keyword>
<evidence type="ECO:0000256" key="1">
    <source>
        <dbReference type="SAM" id="Phobius"/>
    </source>
</evidence>
<keyword evidence="1" id="KW-1133">Transmembrane helix</keyword>
<reference evidence="2 3" key="1">
    <citation type="submission" date="2019-05" db="EMBL/GenBank/DDBJ databases">
        <title>Psychrobacillus vulpis sp. nov., a new species isolated from feces of a red fox that inhabits in The Tablas de Daimiel Natural Park, Albacete, Spain.</title>
        <authorList>
            <person name="Rodriguez M."/>
            <person name="Reina J.C."/>
            <person name="Bejar V."/>
            <person name="Llamas I."/>
        </authorList>
    </citation>
    <scope>NUCLEOTIDE SEQUENCE [LARGE SCALE GENOMIC DNA]</scope>
    <source>
        <strain evidence="2 3">NHI-2</strain>
    </source>
</reference>
<dbReference type="InterPro" id="IPR021257">
    <property type="entry name" value="DUF2809"/>
</dbReference>